<proteinExistence type="inferred from homology"/>
<evidence type="ECO:0000256" key="4">
    <source>
        <dbReference type="ARBA" id="ARBA00023136"/>
    </source>
</evidence>
<gene>
    <name evidence="9" type="ORF">P280DRAFT_461088</name>
</gene>
<feature type="transmembrane region" description="Helical" evidence="7">
    <location>
        <begin position="283"/>
        <end position="307"/>
    </location>
</feature>
<evidence type="ECO:0000256" key="1">
    <source>
        <dbReference type="ARBA" id="ARBA00004141"/>
    </source>
</evidence>
<dbReference type="PANTHER" id="PTHR33048">
    <property type="entry name" value="PTH11-LIKE INTEGRAL MEMBRANE PROTEIN (AFU_ORTHOLOGUE AFUA_5G11245)"/>
    <property type="match status" value="1"/>
</dbReference>
<feature type="transmembrane region" description="Helical" evidence="7">
    <location>
        <begin position="77"/>
        <end position="104"/>
    </location>
</feature>
<feature type="transmembrane region" description="Helical" evidence="7">
    <location>
        <begin position="243"/>
        <end position="263"/>
    </location>
</feature>
<feature type="transmembrane region" description="Helical" evidence="7">
    <location>
        <begin position="159"/>
        <end position="183"/>
    </location>
</feature>
<keyword evidence="10" id="KW-1185">Reference proteome</keyword>
<feature type="transmembrane region" description="Helical" evidence="7">
    <location>
        <begin position="43"/>
        <end position="65"/>
    </location>
</feature>
<evidence type="ECO:0000256" key="7">
    <source>
        <dbReference type="SAM" id="Phobius"/>
    </source>
</evidence>
<dbReference type="InterPro" id="IPR049326">
    <property type="entry name" value="Rhodopsin_dom_fungi"/>
</dbReference>
<reference evidence="9" key="1">
    <citation type="journal article" date="2020" name="Stud. Mycol.">
        <title>101 Dothideomycetes genomes: a test case for predicting lifestyles and emergence of pathogens.</title>
        <authorList>
            <person name="Haridas S."/>
            <person name="Albert R."/>
            <person name="Binder M."/>
            <person name="Bloem J."/>
            <person name="Labutti K."/>
            <person name="Salamov A."/>
            <person name="Andreopoulos B."/>
            <person name="Baker S."/>
            <person name="Barry K."/>
            <person name="Bills G."/>
            <person name="Bluhm B."/>
            <person name="Cannon C."/>
            <person name="Castanera R."/>
            <person name="Culley D."/>
            <person name="Daum C."/>
            <person name="Ezra D."/>
            <person name="Gonzalez J."/>
            <person name="Henrissat B."/>
            <person name="Kuo A."/>
            <person name="Liang C."/>
            <person name="Lipzen A."/>
            <person name="Lutzoni F."/>
            <person name="Magnuson J."/>
            <person name="Mondo S."/>
            <person name="Nolan M."/>
            <person name="Ohm R."/>
            <person name="Pangilinan J."/>
            <person name="Park H.-J."/>
            <person name="Ramirez L."/>
            <person name="Alfaro M."/>
            <person name="Sun H."/>
            <person name="Tritt A."/>
            <person name="Yoshinaga Y."/>
            <person name="Zwiers L.-H."/>
            <person name="Turgeon B."/>
            <person name="Goodwin S."/>
            <person name="Spatafora J."/>
            <person name="Crous P."/>
            <person name="Grigoriev I."/>
        </authorList>
    </citation>
    <scope>NUCLEOTIDE SEQUENCE</scope>
    <source>
        <strain evidence="9">CBS 473.64</strain>
    </source>
</reference>
<sequence>MDTPSPAIGDHLLVPSATSPTTPSTSPSALNAPPQDTEPRSTIWIDSSNIVTLALIALVTIFYVLRTYTRAYLKRVWIVEDVLVTMAWIGTVLYLVFIRVAMLMNDNRHIWDLTLDETMKAAHWPYILAIEYSVTICVIKCAILCLYRRIFSPFRWSKFDLAIVALIVMMCLFYAAMTFLVIFACYPRQEVWSIVIVQGKCLNANKVVNFSGGFNALTDFMVLLLPVRAVINLQVDRKTKIRVVLAFTFGTCAPIFAMLGFFVRVVRTNTPDPLWAQYQINVWAASEVASGFLCVCFPEITFLIRHIKNKVAASRRRTDSERQIPLVSMEGSQSMPRHDTPTGAKTPSVTVT</sequence>
<evidence type="ECO:0000313" key="9">
    <source>
        <dbReference type="EMBL" id="KAF2635912.1"/>
    </source>
</evidence>
<feature type="region of interest" description="Disordered" evidence="6">
    <location>
        <begin position="1"/>
        <end position="37"/>
    </location>
</feature>
<feature type="region of interest" description="Disordered" evidence="6">
    <location>
        <begin position="323"/>
        <end position="352"/>
    </location>
</feature>
<feature type="compositionally biased region" description="Polar residues" evidence="6">
    <location>
        <begin position="343"/>
        <end position="352"/>
    </location>
</feature>
<feature type="compositionally biased region" description="Low complexity" evidence="6">
    <location>
        <begin position="15"/>
        <end position="29"/>
    </location>
</feature>
<name>A0A6A6RKS4_9PLEO</name>
<dbReference type="Pfam" id="PF20684">
    <property type="entry name" value="Fung_rhodopsin"/>
    <property type="match status" value="1"/>
</dbReference>
<feature type="domain" description="Rhodopsin" evidence="8">
    <location>
        <begin position="65"/>
        <end position="305"/>
    </location>
</feature>
<protein>
    <recommendedName>
        <fullName evidence="8">Rhodopsin domain-containing protein</fullName>
    </recommendedName>
</protein>
<keyword evidence="3 7" id="KW-1133">Transmembrane helix</keyword>
<evidence type="ECO:0000256" key="5">
    <source>
        <dbReference type="ARBA" id="ARBA00038359"/>
    </source>
</evidence>
<accession>A0A6A6RKS4</accession>
<organism evidence="9 10">
    <name type="scientific">Massarina eburnea CBS 473.64</name>
    <dbReference type="NCBI Taxonomy" id="1395130"/>
    <lineage>
        <taxon>Eukaryota</taxon>
        <taxon>Fungi</taxon>
        <taxon>Dikarya</taxon>
        <taxon>Ascomycota</taxon>
        <taxon>Pezizomycotina</taxon>
        <taxon>Dothideomycetes</taxon>
        <taxon>Pleosporomycetidae</taxon>
        <taxon>Pleosporales</taxon>
        <taxon>Massarineae</taxon>
        <taxon>Massarinaceae</taxon>
        <taxon>Massarina</taxon>
    </lineage>
</organism>
<comment type="subcellular location">
    <subcellularLocation>
        <location evidence="1">Membrane</location>
        <topology evidence="1">Multi-pass membrane protein</topology>
    </subcellularLocation>
</comment>
<dbReference type="GO" id="GO:0016020">
    <property type="term" value="C:membrane"/>
    <property type="evidence" value="ECO:0007669"/>
    <property type="project" value="UniProtKB-SubCell"/>
</dbReference>
<dbReference type="AlphaFoldDB" id="A0A6A6RKS4"/>
<dbReference type="PANTHER" id="PTHR33048:SF47">
    <property type="entry name" value="INTEGRAL MEMBRANE PROTEIN-RELATED"/>
    <property type="match status" value="1"/>
</dbReference>
<feature type="transmembrane region" description="Helical" evidence="7">
    <location>
        <begin position="212"/>
        <end position="231"/>
    </location>
</feature>
<feature type="transmembrane region" description="Helical" evidence="7">
    <location>
        <begin position="124"/>
        <end position="147"/>
    </location>
</feature>
<comment type="similarity">
    <text evidence="5">Belongs to the SAT4 family.</text>
</comment>
<dbReference type="InterPro" id="IPR052337">
    <property type="entry name" value="SAT4-like"/>
</dbReference>
<dbReference type="OrthoDB" id="5342292at2759"/>
<evidence type="ECO:0000313" key="10">
    <source>
        <dbReference type="Proteomes" id="UP000799753"/>
    </source>
</evidence>
<dbReference type="Proteomes" id="UP000799753">
    <property type="component" value="Unassembled WGS sequence"/>
</dbReference>
<keyword evidence="4 7" id="KW-0472">Membrane</keyword>
<evidence type="ECO:0000256" key="2">
    <source>
        <dbReference type="ARBA" id="ARBA00022692"/>
    </source>
</evidence>
<keyword evidence="2 7" id="KW-0812">Transmembrane</keyword>
<evidence type="ECO:0000256" key="6">
    <source>
        <dbReference type="SAM" id="MobiDB-lite"/>
    </source>
</evidence>
<evidence type="ECO:0000259" key="8">
    <source>
        <dbReference type="Pfam" id="PF20684"/>
    </source>
</evidence>
<evidence type="ECO:0000256" key="3">
    <source>
        <dbReference type="ARBA" id="ARBA00022989"/>
    </source>
</evidence>
<dbReference type="EMBL" id="MU006802">
    <property type="protein sequence ID" value="KAF2635912.1"/>
    <property type="molecule type" value="Genomic_DNA"/>
</dbReference>